<keyword evidence="3" id="KW-0808">Transferase</keyword>
<evidence type="ECO:0000313" key="4">
    <source>
        <dbReference type="Proteomes" id="UP001174136"/>
    </source>
</evidence>
<proteinExistence type="predicted"/>
<dbReference type="PANTHER" id="PTHR47510">
    <property type="entry name" value="REVERSE TRANSCRIPTASE DOMAIN-CONTAINING PROTEIN"/>
    <property type="match status" value="1"/>
</dbReference>
<feature type="region of interest" description="Disordered" evidence="1">
    <location>
        <begin position="1"/>
        <end position="21"/>
    </location>
</feature>
<evidence type="ECO:0000313" key="3">
    <source>
        <dbReference type="EMBL" id="KAK0135166.1"/>
    </source>
</evidence>
<gene>
    <name evidence="3" type="ORF">N1851_029016</name>
</gene>
<evidence type="ECO:0000256" key="1">
    <source>
        <dbReference type="SAM" id="MobiDB-lite"/>
    </source>
</evidence>
<dbReference type="GO" id="GO:0016706">
    <property type="term" value="F:2-oxoglutarate-dependent dioxygenase activity"/>
    <property type="evidence" value="ECO:0007669"/>
    <property type="project" value="InterPro"/>
</dbReference>
<name>A0AA47NR24_MERPO</name>
<organism evidence="3 4">
    <name type="scientific">Merluccius polli</name>
    <name type="common">Benguela hake</name>
    <name type="synonym">Merluccius cadenati</name>
    <dbReference type="NCBI Taxonomy" id="89951"/>
    <lineage>
        <taxon>Eukaryota</taxon>
        <taxon>Metazoa</taxon>
        <taxon>Chordata</taxon>
        <taxon>Craniata</taxon>
        <taxon>Vertebrata</taxon>
        <taxon>Euteleostomi</taxon>
        <taxon>Actinopterygii</taxon>
        <taxon>Neopterygii</taxon>
        <taxon>Teleostei</taxon>
        <taxon>Neoteleostei</taxon>
        <taxon>Acanthomorphata</taxon>
        <taxon>Zeiogadaria</taxon>
        <taxon>Gadariae</taxon>
        <taxon>Gadiformes</taxon>
        <taxon>Gadoidei</taxon>
        <taxon>Merlucciidae</taxon>
        <taxon>Merluccius</taxon>
    </lineage>
</organism>
<keyword evidence="3" id="KW-0548">Nucleotidyltransferase</keyword>
<dbReference type="Proteomes" id="UP001174136">
    <property type="component" value="Unassembled WGS sequence"/>
</dbReference>
<feature type="domain" description="Reverse transcriptase" evidence="2">
    <location>
        <begin position="133"/>
        <end position="399"/>
    </location>
</feature>
<dbReference type="GO" id="GO:0003964">
    <property type="term" value="F:RNA-directed DNA polymerase activity"/>
    <property type="evidence" value="ECO:0007669"/>
    <property type="project" value="UniProtKB-KW"/>
</dbReference>
<dbReference type="GO" id="GO:0008168">
    <property type="term" value="F:methyltransferase activity"/>
    <property type="evidence" value="ECO:0007669"/>
    <property type="project" value="InterPro"/>
</dbReference>
<dbReference type="InterPro" id="IPR015095">
    <property type="entry name" value="AlkB_hom8_N"/>
</dbReference>
<accession>A0AA47NR24</accession>
<dbReference type="EMBL" id="JAOPHQ010005462">
    <property type="protein sequence ID" value="KAK0135166.1"/>
    <property type="molecule type" value="Genomic_DNA"/>
</dbReference>
<keyword evidence="4" id="KW-1185">Reference proteome</keyword>
<evidence type="ECO:0000259" key="2">
    <source>
        <dbReference type="PROSITE" id="PS50878"/>
    </source>
</evidence>
<dbReference type="AlphaFoldDB" id="A0AA47NR24"/>
<dbReference type="InterPro" id="IPR000477">
    <property type="entry name" value="RT_dom"/>
</dbReference>
<sequence length="444" mass="49858">MYQDAQGIHGPRDKAFKAGDGTGLRTARASLSRGIKKAKQDYSKKITNHFKDSRDTRSLWQGIQTITDYKPASQTCDDNISLLNDLNSFFARVKRALSTINPRKATGPDNIPGQVLMDCAEELTDIFTDIFNTSLSQAAVPSHFKTSIIIPVPKKPAPSCFNDYRPVALTPIIMKCFERLVMSHIKSILSPTLDPFQFAYRAKRSTEDAICSALHPALTHLEKADSHVRMLFIDFSSAFKPIIPQKLICKLVKLGLNTSLCNWILDFLSERPQAVRVGNNISSSITLSTGAPQGCVLSPLLFTLLTHDCTPTYSTNHMVKFADDTTLVGLITKNDETHYRKEVDRLTTWCRDNNLLLNVSKTKEIVVDFRRRHTEHPPLTIDGAAVERVSSTKFLGVHISEDLSWATNSESLAKKAQRRLYFLRKLKRAKAPHIHPEHFLPGHH</sequence>
<dbReference type="PANTHER" id="PTHR47510:SF3">
    <property type="entry name" value="ENDO_EXONUCLEASE_PHOSPHATASE DOMAIN-CONTAINING PROTEIN"/>
    <property type="match status" value="1"/>
</dbReference>
<dbReference type="CDD" id="cd01650">
    <property type="entry name" value="RT_nLTR_like"/>
    <property type="match status" value="1"/>
</dbReference>
<keyword evidence="3" id="KW-0695">RNA-directed DNA polymerase</keyword>
<reference evidence="3" key="1">
    <citation type="journal article" date="2023" name="Front. Mar. Sci.">
        <title>A new Merluccius polli reference genome to investigate the effects of global change in West African waters.</title>
        <authorList>
            <person name="Mateo J.L."/>
            <person name="Blanco-Fernandez C."/>
            <person name="Garcia-Vazquez E."/>
            <person name="Machado-Schiaffino G."/>
        </authorList>
    </citation>
    <scope>NUCLEOTIDE SEQUENCE</scope>
    <source>
        <strain evidence="3">C29</strain>
        <tissue evidence="3">Fin</tissue>
    </source>
</reference>
<protein>
    <submittedName>
        <fullName evidence="3">RNA-directed DNA polymerase from transposon X-element</fullName>
    </submittedName>
</protein>
<dbReference type="Pfam" id="PF09004">
    <property type="entry name" value="ALKBH8_N"/>
    <property type="match status" value="1"/>
</dbReference>
<comment type="caution">
    <text evidence="3">The sequence shown here is derived from an EMBL/GenBank/DDBJ whole genome shotgun (WGS) entry which is preliminary data.</text>
</comment>
<dbReference type="InterPro" id="IPR043502">
    <property type="entry name" value="DNA/RNA_pol_sf"/>
</dbReference>
<dbReference type="PROSITE" id="PS50878">
    <property type="entry name" value="RT_POL"/>
    <property type="match status" value="1"/>
</dbReference>
<dbReference type="SUPFAM" id="SSF56672">
    <property type="entry name" value="DNA/RNA polymerases"/>
    <property type="match status" value="1"/>
</dbReference>
<dbReference type="Pfam" id="PF00078">
    <property type="entry name" value="RVT_1"/>
    <property type="match status" value="1"/>
</dbReference>